<accession>Q8BQ98</accession>
<reference evidence="1" key="1">
    <citation type="journal article" date="1999" name="Methods Enzymol.">
        <title>High-efficiency full-length cDNA cloning.</title>
        <authorList>
            <person name="Carninci P."/>
            <person name="Hayashizaki Y."/>
        </authorList>
    </citation>
    <scope>NUCLEOTIDE SEQUENCE</scope>
    <source>
        <strain evidence="1">C57BL/6J</strain>
        <tissue evidence="1">Spinal ganglion</tissue>
    </source>
</reference>
<dbReference type="EMBL" id="AK051186">
    <property type="protein sequence ID" value="BAC34551.1"/>
    <property type="molecule type" value="mRNA"/>
</dbReference>
<organism evidence="1">
    <name type="scientific">Mus musculus</name>
    <name type="common">Mouse</name>
    <dbReference type="NCBI Taxonomy" id="10090"/>
    <lineage>
        <taxon>Eukaryota</taxon>
        <taxon>Metazoa</taxon>
        <taxon>Chordata</taxon>
        <taxon>Craniata</taxon>
        <taxon>Vertebrata</taxon>
        <taxon>Euteleostomi</taxon>
        <taxon>Mammalia</taxon>
        <taxon>Eutheria</taxon>
        <taxon>Euarchontoglires</taxon>
        <taxon>Glires</taxon>
        <taxon>Rodentia</taxon>
        <taxon>Myomorpha</taxon>
        <taxon>Muroidea</taxon>
        <taxon>Muridae</taxon>
        <taxon>Murinae</taxon>
        <taxon>Mus</taxon>
        <taxon>Mus</taxon>
    </lineage>
</organism>
<reference evidence="1" key="3">
    <citation type="journal article" date="2000" name="Genome Res.">
        <title>RIKEN integrated sequence analysis (RISA) system--384-format sequencing pipeline with 384 multicapillary sequencer.</title>
        <authorList>
            <person name="Shibata K."/>
            <person name="Itoh M."/>
            <person name="Aizawa K."/>
            <person name="Nagaoka S."/>
            <person name="Sasaki N."/>
            <person name="Carninci P."/>
            <person name="Konno H."/>
            <person name="Akiyama J."/>
            <person name="Nishi K."/>
            <person name="Kitsunai T."/>
            <person name="Tashiro H."/>
            <person name="Itoh M."/>
            <person name="Sumi N."/>
            <person name="Ishii Y."/>
            <person name="Nakamura S."/>
            <person name="Hazama M."/>
            <person name="Nishine T."/>
            <person name="Harada A."/>
            <person name="Yamamoto R."/>
            <person name="Matsumoto H."/>
            <person name="Sakaguchi S."/>
            <person name="Ikegami T."/>
            <person name="Kashiwagi K."/>
            <person name="Fujiwake S."/>
            <person name="Inoue K."/>
            <person name="Togawa Y."/>
            <person name="Izawa M."/>
            <person name="Ohara E."/>
            <person name="Watahiki M."/>
            <person name="Yoneda Y."/>
            <person name="Ishikawa T."/>
            <person name="Ozawa K."/>
            <person name="Tanaka T."/>
            <person name="Matsuura S."/>
            <person name="Kawai J."/>
            <person name="Okazaki Y."/>
            <person name="Muramatsu M."/>
            <person name="Inoue Y."/>
            <person name="Kira A."/>
            <person name="Hayashizaki Y."/>
        </authorList>
    </citation>
    <scope>NUCLEOTIDE SEQUENCE</scope>
    <source>
        <strain evidence="1">C57BL/6J</strain>
        <tissue evidence="1">Spinal ganglion</tissue>
    </source>
</reference>
<reference evidence="1" key="7">
    <citation type="journal article" date="2005" name="Science">
        <title>The Transcriptional Landscape of the Mammalian Genome.</title>
        <authorList>
            <consortium name="The FANTOM Consortium"/>
            <consortium name="Riken Genome Exploration Research Group and Genome Science Group (Genome Network Project Core Group)"/>
        </authorList>
    </citation>
    <scope>NUCLEOTIDE SEQUENCE</scope>
    <source>
        <strain evidence="1">C57BL/6J</strain>
        <tissue evidence="1">Spinal ganglion</tissue>
    </source>
</reference>
<name>Q8BQ98_MOUSE</name>
<reference evidence="1" key="6">
    <citation type="journal article" date="2002" name="Nature">
        <title>Analysis of the mouse transcriptome based on functional annotation of 60,770 full-length cDNAs.</title>
        <authorList>
            <consortium name="The FANTOM Consortium and the RIKEN Genome Exploration Research Group Phase I and II Team"/>
        </authorList>
    </citation>
    <scope>NUCLEOTIDE SEQUENCE</scope>
    <source>
        <strain evidence="1">C57BL/6J</strain>
        <tissue evidence="1">Spinal ganglion</tissue>
    </source>
</reference>
<sequence length="136" mass="14900">MALQRCPGTPIGLGIPQAKCLPQEPMCLHLPPLDFSFHLLSGSYPPQPQSYLRTLKIVSLCHAGHLGPYSMVEYGSDWGWTVLSKPPQTASWPSLCSWTEQQYLSGLSPLFQTLAILPVCGPLCEPRKVSALTCCM</sequence>
<reference evidence="1" key="2">
    <citation type="journal article" date="2000" name="Genome Res.">
        <title>Normalization and subtraction of cap-trapper-selected cDNAs to prepare full-length cDNA libraries for rapid discovery of new genes.</title>
        <authorList>
            <person name="Carninci P."/>
            <person name="Shibata Y."/>
            <person name="Hayatsu N."/>
            <person name="Sugahara Y."/>
            <person name="Shibata K."/>
            <person name="Itoh M."/>
            <person name="Konno H."/>
            <person name="Okazaki Y."/>
            <person name="Muramatsu M."/>
            <person name="Hayashizaki Y."/>
        </authorList>
    </citation>
    <scope>NUCLEOTIDE SEQUENCE</scope>
    <source>
        <strain evidence="1">C57BL/6J</strain>
        <tissue evidence="1">Spinal ganglion</tissue>
    </source>
</reference>
<evidence type="ECO:0000313" key="2">
    <source>
        <dbReference type="MGI" id="MGI:3641809"/>
    </source>
</evidence>
<reference evidence="1" key="5">
    <citation type="submission" date="2001-07" db="EMBL/GenBank/DDBJ databases">
        <authorList>
            <person name="Adachi J."/>
            <person name="Aizawa K."/>
            <person name="Akimura T."/>
            <person name="Arakawa T."/>
            <person name="Bono H."/>
            <person name="Carninci P."/>
            <person name="Fukuda S."/>
            <person name="Furuno M."/>
            <person name="Hanagaki T."/>
            <person name="Hara A."/>
            <person name="Hashizume W."/>
            <person name="Hayashida K."/>
            <person name="Hayatsu N."/>
            <person name="Hiramoto K."/>
            <person name="Hiraoka T."/>
            <person name="Hirozane T."/>
            <person name="Hori F."/>
            <person name="Imotani K."/>
            <person name="Ishii Y."/>
            <person name="Itoh M."/>
            <person name="Kagawa I."/>
            <person name="Kasukawa T."/>
            <person name="Katoh H."/>
            <person name="Kawai J."/>
            <person name="Kojima Y."/>
            <person name="Kondo S."/>
            <person name="Konno H."/>
            <person name="Kouda M."/>
            <person name="Koya S."/>
            <person name="Kurihara C."/>
            <person name="Matsuyama T."/>
            <person name="Miyazaki A."/>
            <person name="Murata M."/>
            <person name="Nakamura M."/>
            <person name="Nishi K."/>
            <person name="Nomura K."/>
            <person name="Numazaki R."/>
            <person name="Ohno M."/>
            <person name="Ohsato N."/>
            <person name="Okazaki Y."/>
            <person name="Saito R."/>
            <person name="Saitoh H."/>
            <person name="Sakai C."/>
            <person name="Sakai K."/>
            <person name="Sakazume N."/>
            <person name="Sano H."/>
            <person name="Sasaki D."/>
            <person name="Shibata K."/>
            <person name="Shinagawa A."/>
            <person name="Shiraki T."/>
            <person name="Sogabe Y."/>
            <person name="Tagami M."/>
            <person name="Tagawa A."/>
            <person name="Takahashi F."/>
            <person name="Takaku-Akahira S."/>
            <person name="Takeda Y."/>
            <person name="Tanaka T."/>
            <person name="Tomaru A."/>
            <person name="Toya T."/>
            <person name="Yasunishi A."/>
            <person name="Muramatsu M."/>
            <person name="Hayashizaki Y."/>
        </authorList>
    </citation>
    <scope>NUCLEOTIDE SEQUENCE</scope>
    <source>
        <strain evidence="1">C57BL/6J</strain>
        <tissue evidence="1">Spinal ganglion</tissue>
    </source>
</reference>
<gene>
    <name evidence="2" type="primary">Gm10152</name>
</gene>
<dbReference type="AlphaFoldDB" id="Q8BQ98"/>
<reference evidence="1" key="4">
    <citation type="journal article" date="2001" name="Nature">
        <title>Functional annotation of a full-length mouse cDNA collection.</title>
        <authorList>
            <consortium name="The RIKEN Genome Exploration Research Group Phase II Team and the FANTOM Consortium"/>
        </authorList>
    </citation>
    <scope>NUCLEOTIDE SEQUENCE</scope>
    <source>
        <strain evidence="1">C57BL/6J</strain>
        <tissue evidence="1">Spinal ganglion</tissue>
    </source>
</reference>
<evidence type="ECO:0000313" key="1">
    <source>
        <dbReference type="EMBL" id="BAC34551.1"/>
    </source>
</evidence>
<reference evidence="1" key="8">
    <citation type="journal article" date="2005" name="Science">
        <title>Antisense Transcription in the Mammalian Transcriptome.</title>
        <authorList>
            <consortium name="RIKEN Genome Exploration Research Group and Genome Science Group (Genome Network Project Core Group) and the FANTOM Consortium"/>
        </authorList>
    </citation>
    <scope>NUCLEOTIDE SEQUENCE</scope>
    <source>
        <strain evidence="1">C57BL/6J</strain>
        <tissue evidence="1">Spinal ganglion</tissue>
    </source>
</reference>
<dbReference type="MGI" id="MGI:3641809">
    <property type="gene designation" value="Gm10152"/>
</dbReference>
<proteinExistence type="evidence at transcript level"/>
<protein>
    <submittedName>
        <fullName evidence="1">Uncharacterized protein</fullName>
    </submittedName>
</protein>
<dbReference type="AGR" id="MGI:3641809"/>